<feature type="transmembrane region" description="Helical" evidence="1">
    <location>
        <begin position="229"/>
        <end position="249"/>
    </location>
</feature>
<feature type="transmembrane region" description="Helical" evidence="1">
    <location>
        <begin position="292"/>
        <end position="315"/>
    </location>
</feature>
<keyword evidence="1" id="KW-0812">Transmembrane</keyword>
<sequence>MAAKLKVDWFLLGMVLAVFLAWLFPDPGAKGGSLHPEIVTKVGVALIFFLHGLALPFESLKAGTLRWPLHLVVQGTTYLFFPLLGLGLLWLVGDRLPGDLQLGFFYLCALPSTVSSSVALTAAARGNVPVAVFNATLSSLLGVFLTPLWIGMMLKSGGQALPLGKVILDLIIWLILPLVVGQLCRPWLGGWAKQRKKFIHKVDRGTILLLVYTSFCDSMKWGVWSKHGTGALLATLAGTLVIFWVVFFFSSKVCDALGLPRADRTAAVFCGSKKTLASGVPMAQLIFGAHPGLSLILLPIMIYHPLQLVICGWLAGRWAEREVKENPEALQAA</sequence>
<dbReference type="PIRSF" id="PIRSF026166">
    <property type="entry name" value="UCP026166"/>
    <property type="match status" value="1"/>
</dbReference>
<dbReference type="PANTHER" id="PTHR18640">
    <property type="entry name" value="SOLUTE CARRIER FAMILY 10 MEMBER 7"/>
    <property type="match status" value="1"/>
</dbReference>
<evidence type="ECO:0000256" key="1">
    <source>
        <dbReference type="SAM" id="Phobius"/>
    </source>
</evidence>
<dbReference type="RefSeq" id="WP_221252066.1">
    <property type="nucleotide sequence ID" value="NZ_AP024355.1"/>
</dbReference>
<keyword evidence="1" id="KW-1133">Transmembrane helix</keyword>
<feature type="transmembrane region" description="Helical" evidence="1">
    <location>
        <begin position="7"/>
        <end position="24"/>
    </location>
</feature>
<dbReference type="PANTHER" id="PTHR18640:SF5">
    <property type="entry name" value="SODIUM_BILE ACID COTRANSPORTER 7"/>
    <property type="match status" value="1"/>
</dbReference>
<accession>A0ABN6DZI0</accession>
<feature type="transmembrane region" description="Helical" evidence="1">
    <location>
        <begin position="104"/>
        <end position="124"/>
    </location>
</feature>
<evidence type="ECO:0000313" key="2">
    <source>
        <dbReference type="EMBL" id="BCR04609.1"/>
    </source>
</evidence>
<dbReference type="Gene3D" id="1.20.1530.20">
    <property type="match status" value="1"/>
</dbReference>
<protein>
    <submittedName>
        <fullName evidence="2">Transporter</fullName>
    </submittedName>
</protein>
<keyword evidence="1" id="KW-0472">Membrane</keyword>
<dbReference type="InterPro" id="IPR016833">
    <property type="entry name" value="Put_Na-Bile_cotransptr"/>
</dbReference>
<dbReference type="Pfam" id="PF13593">
    <property type="entry name" value="SBF_like"/>
    <property type="match status" value="1"/>
</dbReference>
<gene>
    <name evidence="2" type="ORF">DESUT3_16780</name>
</gene>
<reference evidence="2 3" key="2">
    <citation type="journal article" date="2021" name="Int. J. Syst. Evol. Microbiol.">
        <title>Isolation and Polyphasic Characterization of Desulfuromonas versatilis sp. Nov., an Electrogenic Bacteria Capable of Versatile Metabolism Isolated from a Graphene Oxide-Reducing Enrichment Culture.</title>
        <authorList>
            <person name="Xie L."/>
            <person name="Yoshida N."/>
            <person name="Ishii S."/>
            <person name="Meng L."/>
        </authorList>
    </citation>
    <scope>NUCLEOTIDE SEQUENCE [LARGE SCALE GENOMIC DNA]</scope>
    <source>
        <strain evidence="2 3">NIT-T3</strain>
    </source>
</reference>
<feature type="transmembrane region" description="Helical" evidence="1">
    <location>
        <begin position="170"/>
        <end position="188"/>
    </location>
</feature>
<feature type="transmembrane region" description="Helical" evidence="1">
    <location>
        <begin position="69"/>
        <end position="92"/>
    </location>
</feature>
<dbReference type="Proteomes" id="UP001319827">
    <property type="component" value="Chromosome"/>
</dbReference>
<evidence type="ECO:0000313" key="3">
    <source>
        <dbReference type="Proteomes" id="UP001319827"/>
    </source>
</evidence>
<feature type="transmembrane region" description="Helical" evidence="1">
    <location>
        <begin position="131"/>
        <end position="150"/>
    </location>
</feature>
<feature type="transmembrane region" description="Helical" evidence="1">
    <location>
        <begin position="38"/>
        <end position="57"/>
    </location>
</feature>
<proteinExistence type="predicted"/>
<name>A0ABN6DZI0_9BACT</name>
<organism evidence="2 3">
    <name type="scientific">Desulfuromonas versatilis</name>
    <dbReference type="NCBI Taxonomy" id="2802975"/>
    <lineage>
        <taxon>Bacteria</taxon>
        <taxon>Pseudomonadati</taxon>
        <taxon>Thermodesulfobacteriota</taxon>
        <taxon>Desulfuromonadia</taxon>
        <taxon>Desulfuromonadales</taxon>
        <taxon>Desulfuromonadaceae</taxon>
        <taxon>Desulfuromonas</taxon>
    </lineage>
</organism>
<reference evidence="2 3" key="1">
    <citation type="journal article" date="2016" name="C (Basel)">
        <title>Selective Growth of and Electricity Production by Marine Exoelectrogenic Bacteria in Self-Aggregated Hydrogel of Microbially Reduced Graphene Oxide.</title>
        <authorList>
            <person name="Yoshida N."/>
            <person name="Goto Y."/>
            <person name="Miyata Y."/>
        </authorList>
    </citation>
    <scope>NUCLEOTIDE SEQUENCE [LARGE SCALE GENOMIC DNA]</scope>
    <source>
        <strain evidence="2 3">NIT-T3</strain>
    </source>
</reference>
<dbReference type="EMBL" id="AP024355">
    <property type="protein sequence ID" value="BCR04609.1"/>
    <property type="molecule type" value="Genomic_DNA"/>
</dbReference>
<dbReference type="InterPro" id="IPR038770">
    <property type="entry name" value="Na+/solute_symporter_sf"/>
</dbReference>
<keyword evidence="3" id="KW-1185">Reference proteome</keyword>